<organism evidence="1">
    <name type="scientific">Arundo donax</name>
    <name type="common">Giant reed</name>
    <name type="synonym">Donax arundinaceus</name>
    <dbReference type="NCBI Taxonomy" id="35708"/>
    <lineage>
        <taxon>Eukaryota</taxon>
        <taxon>Viridiplantae</taxon>
        <taxon>Streptophyta</taxon>
        <taxon>Embryophyta</taxon>
        <taxon>Tracheophyta</taxon>
        <taxon>Spermatophyta</taxon>
        <taxon>Magnoliopsida</taxon>
        <taxon>Liliopsida</taxon>
        <taxon>Poales</taxon>
        <taxon>Poaceae</taxon>
        <taxon>PACMAD clade</taxon>
        <taxon>Arundinoideae</taxon>
        <taxon>Arundineae</taxon>
        <taxon>Arundo</taxon>
    </lineage>
</organism>
<dbReference type="AlphaFoldDB" id="A0A0A9C9D1"/>
<evidence type="ECO:0000313" key="1">
    <source>
        <dbReference type="EMBL" id="JAD72934.1"/>
    </source>
</evidence>
<dbReference type="EMBL" id="GBRH01224961">
    <property type="protein sequence ID" value="JAD72934.1"/>
    <property type="molecule type" value="Transcribed_RNA"/>
</dbReference>
<accession>A0A0A9C9D1</accession>
<protein>
    <submittedName>
        <fullName evidence="1">Uncharacterized protein</fullName>
    </submittedName>
</protein>
<name>A0A0A9C9D1_ARUDO</name>
<reference evidence="1" key="1">
    <citation type="submission" date="2014-09" db="EMBL/GenBank/DDBJ databases">
        <authorList>
            <person name="Magalhaes I.L.F."/>
            <person name="Oliveira U."/>
            <person name="Santos F.R."/>
            <person name="Vidigal T.H.D.A."/>
            <person name="Brescovit A.D."/>
            <person name="Santos A.J."/>
        </authorList>
    </citation>
    <scope>NUCLEOTIDE SEQUENCE</scope>
    <source>
        <tissue evidence="1">Shoot tissue taken approximately 20 cm above the soil surface</tissue>
    </source>
</reference>
<sequence>MVNILADGHIVHKVNLLCNFKKGVSFLPLPILLCAVRVEVEGISSRCYFTKGQSLKLV</sequence>
<proteinExistence type="predicted"/>
<reference evidence="1" key="2">
    <citation type="journal article" date="2015" name="Data Brief">
        <title>Shoot transcriptome of the giant reed, Arundo donax.</title>
        <authorList>
            <person name="Barrero R.A."/>
            <person name="Guerrero F.D."/>
            <person name="Moolhuijzen P."/>
            <person name="Goolsby J.A."/>
            <person name="Tidwell J."/>
            <person name="Bellgard S.E."/>
            <person name="Bellgard M.I."/>
        </authorList>
    </citation>
    <scope>NUCLEOTIDE SEQUENCE</scope>
    <source>
        <tissue evidence="1">Shoot tissue taken approximately 20 cm above the soil surface</tissue>
    </source>
</reference>